<name>A0A0A9CWT5_ARUDO</name>
<reference evidence="1" key="2">
    <citation type="journal article" date="2015" name="Data Brief">
        <title>Shoot transcriptome of the giant reed, Arundo donax.</title>
        <authorList>
            <person name="Barrero R.A."/>
            <person name="Guerrero F.D."/>
            <person name="Moolhuijzen P."/>
            <person name="Goolsby J.A."/>
            <person name="Tidwell J."/>
            <person name="Bellgard S.E."/>
            <person name="Bellgard M.I."/>
        </authorList>
    </citation>
    <scope>NUCLEOTIDE SEQUENCE</scope>
    <source>
        <tissue evidence="1">Shoot tissue taken approximately 20 cm above the soil surface</tissue>
    </source>
</reference>
<proteinExistence type="predicted"/>
<dbReference type="AlphaFoldDB" id="A0A0A9CWT5"/>
<accession>A0A0A9CWT5</accession>
<sequence>MRAIQIVAALMDRKMRKIYCRMRNQMMGQIMRMMMRMMTFLLVLMKMKMLRLDRESCRLILRSKKTLIES</sequence>
<protein>
    <submittedName>
        <fullName evidence="1">Uncharacterized protein</fullName>
    </submittedName>
</protein>
<dbReference type="EMBL" id="GBRH01220040">
    <property type="protein sequence ID" value="JAD77855.1"/>
    <property type="molecule type" value="Transcribed_RNA"/>
</dbReference>
<evidence type="ECO:0000313" key="1">
    <source>
        <dbReference type="EMBL" id="JAD77855.1"/>
    </source>
</evidence>
<reference evidence="1" key="1">
    <citation type="submission" date="2014-09" db="EMBL/GenBank/DDBJ databases">
        <authorList>
            <person name="Magalhaes I.L.F."/>
            <person name="Oliveira U."/>
            <person name="Santos F.R."/>
            <person name="Vidigal T.H.D.A."/>
            <person name="Brescovit A.D."/>
            <person name="Santos A.J."/>
        </authorList>
    </citation>
    <scope>NUCLEOTIDE SEQUENCE</scope>
    <source>
        <tissue evidence="1">Shoot tissue taken approximately 20 cm above the soil surface</tissue>
    </source>
</reference>
<organism evidence="1">
    <name type="scientific">Arundo donax</name>
    <name type="common">Giant reed</name>
    <name type="synonym">Donax arundinaceus</name>
    <dbReference type="NCBI Taxonomy" id="35708"/>
    <lineage>
        <taxon>Eukaryota</taxon>
        <taxon>Viridiplantae</taxon>
        <taxon>Streptophyta</taxon>
        <taxon>Embryophyta</taxon>
        <taxon>Tracheophyta</taxon>
        <taxon>Spermatophyta</taxon>
        <taxon>Magnoliopsida</taxon>
        <taxon>Liliopsida</taxon>
        <taxon>Poales</taxon>
        <taxon>Poaceae</taxon>
        <taxon>PACMAD clade</taxon>
        <taxon>Arundinoideae</taxon>
        <taxon>Arundineae</taxon>
        <taxon>Arundo</taxon>
    </lineage>
</organism>